<evidence type="ECO:0000313" key="3">
    <source>
        <dbReference type="Proteomes" id="UP001157006"/>
    </source>
</evidence>
<feature type="compositionally biased region" description="Low complexity" evidence="1">
    <location>
        <begin position="13"/>
        <end position="22"/>
    </location>
</feature>
<gene>
    <name evidence="2" type="ORF">VFH_U074240</name>
</gene>
<evidence type="ECO:0000256" key="1">
    <source>
        <dbReference type="SAM" id="MobiDB-lite"/>
    </source>
</evidence>
<name>A0AAV0YF33_VICFA</name>
<proteinExistence type="predicted"/>
<keyword evidence="3" id="KW-1185">Reference proteome</keyword>
<dbReference type="EMBL" id="CATIWC010001763">
    <property type="protein sequence ID" value="CAI8584431.1"/>
    <property type="molecule type" value="Genomic_DNA"/>
</dbReference>
<organism evidence="2 3">
    <name type="scientific">Vicia faba</name>
    <name type="common">Broad bean</name>
    <name type="synonym">Faba vulgaris</name>
    <dbReference type="NCBI Taxonomy" id="3906"/>
    <lineage>
        <taxon>Eukaryota</taxon>
        <taxon>Viridiplantae</taxon>
        <taxon>Streptophyta</taxon>
        <taxon>Embryophyta</taxon>
        <taxon>Tracheophyta</taxon>
        <taxon>Spermatophyta</taxon>
        <taxon>Magnoliopsida</taxon>
        <taxon>eudicotyledons</taxon>
        <taxon>Gunneridae</taxon>
        <taxon>Pentapetalae</taxon>
        <taxon>rosids</taxon>
        <taxon>fabids</taxon>
        <taxon>Fabales</taxon>
        <taxon>Fabaceae</taxon>
        <taxon>Papilionoideae</taxon>
        <taxon>50 kb inversion clade</taxon>
        <taxon>NPAAA clade</taxon>
        <taxon>Hologalegina</taxon>
        <taxon>IRL clade</taxon>
        <taxon>Fabeae</taxon>
        <taxon>Vicia</taxon>
    </lineage>
</organism>
<dbReference type="AlphaFoldDB" id="A0AAV0YF33"/>
<comment type="caution">
    <text evidence="2">The sequence shown here is derived from an EMBL/GenBank/DDBJ whole genome shotgun (WGS) entry which is preliminary data.</text>
</comment>
<feature type="region of interest" description="Disordered" evidence="1">
    <location>
        <begin position="1"/>
        <end position="28"/>
    </location>
</feature>
<feature type="compositionally biased region" description="Polar residues" evidence="1">
    <location>
        <begin position="1"/>
        <end position="12"/>
    </location>
</feature>
<reference evidence="2 3" key="1">
    <citation type="submission" date="2023-01" db="EMBL/GenBank/DDBJ databases">
        <authorList>
            <person name="Kreplak J."/>
        </authorList>
    </citation>
    <scope>NUCLEOTIDE SEQUENCE [LARGE SCALE GENOMIC DNA]</scope>
</reference>
<accession>A0AAV0YF33</accession>
<dbReference type="Proteomes" id="UP001157006">
    <property type="component" value="Unassembled WGS sequence"/>
</dbReference>
<evidence type="ECO:0000313" key="2">
    <source>
        <dbReference type="EMBL" id="CAI8584431.1"/>
    </source>
</evidence>
<protein>
    <submittedName>
        <fullName evidence="2">Uncharacterized protein</fullName>
    </submittedName>
</protein>
<sequence length="126" mass="14110">MAFLQDQFQRHYQTQPQPQPQTNSFRNLRTMDGQMSQQMAFYNPTDLQDQSQHPPYIPPFHVVGFAPGPVLPADGSDGGVDFALEFWFGTGEEETKRTGFFGEQFSDIFCGFPTTSICVHGIGIVA</sequence>